<evidence type="ECO:0000256" key="1">
    <source>
        <dbReference type="ARBA" id="ARBA00004613"/>
    </source>
</evidence>
<accession>A0A516SDP2</accession>
<keyword evidence="3" id="KW-0106">Calcium</keyword>
<dbReference type="SUPFAM" id="SSF51120">
    <property type="entry name" value="beta-Roll"/>
    <property type="match status" value="9"/>
</dbReference>
<dbReference type="PROSITE" id="PS00330">
    <property type="entry name" value="HEMOLYSIN_CALCIUM"/>
    <property type="match status" value="8"/>
</dbReference>
<evidence type="ECO:0000313" key="6">
    <source>
        <dbReference type="EMBL" id="QDQ26260.1"/>
    </source>
</evidence>
<dbReference type="InterPro" id="IPR050557">
    <property type="entry name" value="RTX_toxin/Mannuronan_C5-epim"/>
</dbReference>
<keyword evidence="2" id="KW-0964">Secreted</keyword>
<evidence type="ECO:0000259" key="5">
    <source>
        <dbReference type="Pfam" id="PF06594"/>
    </source>
</evidence>
<keyword evidence="7" id="KW-1185">Reference proteome</keyword>
<dbReference type="RefSeq" id="WP_144277659.1">
    <property type="nucleotide sequence ID" value="NZ_CP041730.1"/>
</dbReference>
<protein>
    <recommendedName>
        <fullName evidence="5">Haemolysin-type calcium binding-related domain-containing protein</fullName>
    </recommendedName>
</protein>
<proteinExistence type="predicted"/>
<dbReference type="OrthoDB" id="7876310at2"/>
<sequence length="2048" mass="215757">MSSQDLQTFTSSISEEVGAFYGDVFGGKLPTPQNILTTADQEAITQNIDNLIDALDRGDELAAIQAVSQATAVTIVSVLAGVYLAAEAVPIRGVNFVVHTLKNKPGIVAKIINYFVSSQLDPIHVARWQNIGTRASFGLSAGYLLNQFINKTKTMGYGSQINDSVGLLFNKALLPRRDPFALDLDGDGVETTAANGTVLFDHTGNGVKFGTGWLASDDGWLVRDVNKNGSIDNGRELFGDATRLANDEAARDSFEAVRALDSNQNGQLDAGDTAWRELQIWRDLDQNGVSSNKELFSLEQLGVTEIATTGTYVNASGRNGNTVLYAGEYTKSDGSKGITQALNLGADYFHQSRPNKLTVSPETATLPDLQGSGGLRSLREAMTQSATLLNLVQQFTSANTRSSQQALLPAILEAWAQTDGSNVHPGEYGEVASRVNPGAPNAAVLSYGTHNGYDVWATTTVSDYSWIMRKLGVLEHFNGVDVATVATSQVETGARRVTSTGGGGSGGGGAVAARPAIEVQFREEDLKSLIESYRELSNSVFEALTTQTRLATWQDTIVLTISEQGIAYDFSGLEAQLMQQATQAPKETLLDLLSFTGTASSIPLQTTGWDYRSVVMQLADKFNLYDLVTKQGQPVVDAMPSQFDFVFAHEKENRGAWLLAPNLRPNSFLVSNGDFFGDSLIGSTGNDFLFGGVAADELNGRDGDDGLSGGLNNDKLAGGRGNDVLHGGVGNDELYGEEGNDKLLGEVGDDTLFGGHGDDNLIGDIGNDSLSGDEGNDIVDGGLGNDQLFGSWGNDKLLGETGDDSLAGDAGDDELIGGLGDDQFNGGEGNDTLIGGTGADYLHGNLGDDIYLYGRGDGADIVDDRNVQVGASNILQLRDLNRQDLISLRFAADEQLGSLVLEFGQGDRITMIDFFTRESIWRGDTGLSAIRFADGSETTLPTLLKEMGLTLGESSDRLIQPVSGAIKVDGGSGDDSLSGHAGDDTLKGSVGNDQINGGDGDDTLIGGVGNDHLLGGLGTNTFQYARGDGADKVDNLQGESAGANVLQLQDINRSELGLRYIMEGEVRSLVLDFGQGDQVTIIDYFNRLGAWAKDRYTGLSAIRFANGSEAGLPTLLAELGLTLSEGNDQYIHTSVFGVRIKGEGGDDSITGNAGNDQLEGGLGNDQFNAGDGDDTLIGGAGNDHLYGGQGNNSYIFARGDGADRIDHISTQGSAANVLHLQQLNRGDLSLRLDDEGGLSSLKLDFGQGDQVTLIDYFNRLGAWGKGGYTGLSGVRFADGSEASLPTLLAEFGLKLSENGDRYIHAPGSAVRIKGEGGDDSITGNAGNDQLEGGLGNDQFNAGDGDDTLIGGVGNDQLEGGLGNDQFNAGDGDDTLIGGVGNDYLYGGMGNNTYIFARGDGADRIDHISAQAGGANILRLQQLDRAELSMRISEEGGLSSLVLDFGHGDQVTLIDYFNRRIHWGSYTGFSAIQFADGTQVSLQTLLQDTGIQLGNANNQFALPSNLAARLYGEAGDDRLEGSTGNDILVGGTGSDFLSGGYGDDTYLFARGDGADIINDRYVQTGASNVLRLTDHNRSDLRLEVAADGQSLLLNLGAGDQINVIDLFARQRIWGGDTGLSAIQFADGSQIALTALLAEAGLRLGQGNNSFSQTVGVAIRVLGEEGDDSIVGHIGNDTLEGGIGNDQISASEGNDRIEGGAGNDNLFGDGGNDTLVGGIGSDFLTGGIGDDTYVFARGDGSDIINDRYTQDGARNVLRLTDLNRSDLRLDISADGRSLLLNFGQGDQINVIDFFPRQVVWNGDTALSLVQFADGSQASLTTLLKEMGLKLGAANDTFSQPVAAGIQVNGEAGNDTINGGKGDDLLTGGLDQDVLVGNGGNDTLAGDNGNDQLQGGAGSDTYVFAKGAGVDRLLDNAGNDTVQFTDVKSTDVTAVQKIDSHLVIKYGNNDQLTVENYFDAGNPAAYRIEQFRFSDNTDWNDSAIQAKLAATPAAMQRPPSVSTIRSASVDQQLSGLVNAMAAFAPMDAVQLEQSMPAHELHKTIFAVNRSM</sequence>
<dbReference type="GO" id="GO:0005576">
    <property type="term" value="C:extracellular region"/>
    <property type="evidence" value="ECO:0007669"/>
    <property type="project" value="UniProtKB-SubCell"/>
</dbReference>
<dbReference type="Gene3D" id="2.150.10.10">
    <property type="entry name" value="Serralysin-like metalloprotease, C-terminal"/>
    <property type="match status" value="10"/>
</dbReference>
<feature type="region of interest" description="Disordered" evidence="4">
    <location>
        <begin position="970"/>
        <end position="993"/>
    </location>
</feature>
<name>A0A516SDP2_9NEIS</name>
<evidence type="ECO:0000256" key="2">
    <source>
        <dbReference type="ARBA" id="ARBA00022525"/>
    </source>
</evidence>
<dbReference type="Proteomes" id="UP000317550">
    <property type="component" value="Chromosome"/>
</dbReference>
<comment type="subcellular location">
    <subcellularLocation>
        <location evidence="1">Secreted</location>
    </subcellularLocation>
</comment>
<feature type="domain" description="Haemolysin-type calcium binding-related" evidence="5">
    <location>
        <begin position="1938"/>
        <end position="1979"/>
    </location>
</feature>
<dbReference type="Pfam" id="PF06594">
    <property type="entry name" value="HCBP_related"/>
    <property type="match status" value="1"/>
</dbReference>
<feature type="region of interest" description="Disordered" evidence="4">
    <location>
        <begin position="1314"/>
        <end position="1337"/>
    </location>
</feature>
<dbReference type="Pfam" id="PF00353">
    <property type="entry name" value="HemolysinCabind"/>
    <property type="match status" value="12"/>
</dbReference>
<dbReference type="GO" id="GO:0005509">
    <property type="term" value="F:calcium ion binding"/>
    <property type="evidence" value="ECO:0007669"/>
    <property type="project" value="InterPro"/>
</dbReference>
<dbReference type="InterPro" id="IPR010566">
    <property type="entry name" value="Haemolys_ca-bd"/>
</dbReference>
<dbReference type="PRINTS" id="PR00313">
    <property type="entry name" value="CABNDNGRPT"/>
</dbReference>
<organism evidence="6 7">
    <name type="scientific">Chitinimonas arctica</name>
    <dbReference type="NCBI Taxonomy" id="2594795"/>
    <lineage>
        <taxon>Bacteria</taxon>
        <taxon>Pseudomonadati</taxon>
        <taxon>Pseudomonadota</taxon>
        <taxon>Betaproteobacteria</taxon>
        <taxon>Neisseriales</taxon>
        <taxon>Chitinibacteraceae</taxon>
        <taxon>Chitinimonas</taxon>
    </lineage>
</organism>
<dbReference type="InterPro" id="IPR001343">
    <property type="entry name" value="Hemolysn_Ca-bd"/>
</dbReference>
<evidence type="ECO:0000256" key="4">
    <source>
        <dbReference type="SAM" id="MobiDB-lite"/>
    </source>
</evidence>
<evidence type="ECO:0000313" key="7">
    <source>
        <dbReference type="Proteomes" id="UP000317550"/>
    </source>
</evidence>
<dbReference type="PANTHER" id="PTHR38340">
    <property type="entry name" value="S-LAYER PROTEIN"/>
    <property type="match status" value="1"/>
</dbReference>
<reference evidence="7" key="1">
    <citation type="submission" date="2019-07" db="EMBL/GenBank/DDBJ databases">
        <title>Chitinimonas sp. nov., isolated from Ny-Alesund, arctica soil.</title>
        <authorList>
            <person name="Xu Q."/>
            <person name="Peng F."/>
        </authorList>
    </citation>
    <scope>NUCLEOTIDE SEQUENCE [LARGE SCALE GENOMIC DNA]</scope>
    <source>
        <strain evidence="7">R3-44</strain>
    </source>
</reference>
<evidence type="ECO:0000256" key="3">
    <source>
        <dbReference type="ARBA" id="ARBA00022837"/>
    </source>
</evidence>
<dbReference type="InterPro" id="IPR018511">
    <property type="entry name" value="Hemolysin-typ_Ca-bd_CS"/>
</dbReference>
<dbReference type="InterPro" id="IPR011049">
    <property type="entry name" value="Serralysin-like_metalloprot_C"/>
</dbReference>
<dbReference type="EMBL" id="CP041730">
    <property type="protein sequence ID" value="QDQ26260.1"/>
    <property type="molecule type" value="Genomic_DNA"/>
</dbReference>
<dbReference type="PANTHER" id="PTHR38340:SF1">
    <property type="entry name" value="S-LAYER PROTEIN"/>
    <property type="match status" value="1"/>
</dbReference>
<gene>
    <name evidence="6" type="ORF">FNU76_07740</name>
</gene>
<dbReference type="KEGG" id="cari:FNU76_07740"/>